<keyword evidence="3" id="KW-1185">Reference proteome</keyword>
<organism evidence="2 3">
    <name type="scientific">Marinomonas profundi</name>
    <dbReference type="NCBI Taxonomy" id="2726122"/>
    <lineage>
        <taxon>Bacteria</taxon>
        <taxon>Pseudomonadati</taxon>
        <taxon>Pseudomonadota</taxon>
        <taxon>Gammaproteobacteria</taxon>
        <taxon>Oceanospirillales</taxon>
        <taxon>Oceanospirillaceae</taxon>
        <taxon>Marinomonas</taxon>
    </lineage>
</organism>
<proteinExistence type="predicted"/>
<sequence length="128" mass="13880">MKRFLVISMLVSASASASDFFGFFTTDLYPVDGCKVIKADSMYSMSQAGTYNQYSDGRHSYLNEIDERPLKSDMLKRAVGNGFNAILGYQFNVYGGFSGNQGQLVNGSLGVGVYTATARGVPVNIICK</sequence>
<comment type="caution">
    <text evidence="2">The sequence shown here is derived from an EMBL/GenBank/DDBJ whole genome shotgun (WGS) entry which is preliminary data.</text>
</comment>
<dbReference type="EMBL" id="JABAEK010000013">
    <property type="protein sequence ID" value="NLQ18412.1"/>
    <property type="molecule type" value="Genomic_DNA"/>
</dbReference>
<gene>
    <name evidence="2" type="ORF">HGG82_12385</name>
</gene>
<evidence type="ECO:0000313" key="2">
    <source>
        <dbReference type="EMBL" id="NLQ18412.1"/>
    </source>
</evidence>
<feature type="chain" id="PRO_5032365379" evidence="1">
    <location>
        <begin position="18"/>
        <end position="128"/>
    </location>
</feature>
<keyword evidence="1" id="KW-0732">Signal</keyword>
<accession>A0A847R3E5</accession>
<evidence type="ECO:0000256" key="1">
    <source>
        <dbReference type="SAM" id="SignalP"/>
    </source>
</evidence>
<evidence type="ECO:0000313" key="3">
    <source>
        <dbReference type="Proteomes" id="UP000586067"/>
    </source>
</evidence>
<protein>
    <submittedName>
        <fullName evidence="2">Uncharacterized protein</fullName>
    </submittedName>
</protein>
<name>A0A847R3E5_9GAMM</name>
<reference evidence="2 3" key="1">
    <citation type="submission" date="2020-04" db="EMBL/GenBank/DDBJ databases">
        <title>Marinomonas sp. M1K-6 isolated from the deep seawater of the Mariana Trench.</title>
        <authorList>
            <person name="Li Y."/>
        </authorList>
    </citation>
    <scope>NUCLEOTIDE SEQUENCE [LARGE SCALE GENOMIC DNA]</scope>
    <source>
        <strain evidence="2 3">M1K-6</strain>
    </source>
</reference>
<dbReference type="RefSeq" id="WP_168826129.1">
    <property type="nucleotide sequence ID" value="NZ_CP073013.1"/>
</dbReference>
<dbReference type="Proteomes" id="UP000586067">
    <property type="component" value="Unassembled WGS sequence"/>
</dbReference>
<feature type="signal peptide" evidence="1">
    <location>
        <begin position="1"/>
        <end position="17"/>
    </location>
</feature>
<dbReference type="AlphaFoldDB" id="A0A847R3E5"/>